<proteinExistence type="predicted"/>
<evidence type="ECO:0000313" key="2">
    <source>
        <dbReference type="Proteomes" id="UP000665025"/>
    </source>
</evidence>
<evidence type="ECO:0000313" key="1">
    <source>
        <dbReference type="EMBL" id="QTL34498.1"/>
    </source>
</evidence>
<dbReference type="InterPro" id="IPR021457">
    <property type="entry name" value="DUF3108"/>
</dbReference>
<keyword evidence="2" id="KW-1185">Reference proteome</keyword>
<accession>A0ABX7V0V4</accession>
<reference evidence="1 2" key="1">
    <citation type="submission" date="2021-03" db="EMBL/GenBank/DDBJ databases">
        <title>Complete Genome of Pseudoalteromonas viridis Strain BBR56, a new biocontrol bacterial candidate.</title>
        <authorList>
            <person name="Handayani D.P."/>
            <person name="Isnansetyo A."/>
            <person name="Istiqomah I."/>
            <person name="Jumina J."/>
        </authorList>
    </citation>
    <scope>NUCLEOTIDE SEQUENCE [LARGE SCALE GENOMIC DNA]</scope>
    <source>
        <strain evidence="1 2">BBR56</strain>
    </source>
</reference>
<dbReference type="EMBL" id="CP072425">
    <property type="protein sequence ID" value="QTL34498.1"/>
    <property type="molecule type" value="Genomic_DNA"/>
</dbReference>
<organism evidence="1 2">
    <name type="scientific">Pseudoalteromonas viridis</name>
    <dbReference type="NCBI Taxonomy" id="339617"/>
    <lineage>
        <taxon>Bacteria</taxon>
        <taxon>Pseudomonadati</taxon>
        <taxon>Pseudomonadota</taxon>
        <taxon>Gammaproteobacteria</taxon>
        <taxon>Alteromonadales</taxon>
        <taxon>Pseudoalteromonadaceae</taxon>
        <taxon>Pseudoalteromonas</taxon>
    </lineage>
</organism>
<dbReference type="Pfam" id="PF11306">
    <property type="entry name" value="DUF3108"/>
    <property type="match status" value="1"/>
</dbReference>
<gene>
    <name evidence="1" type="ORF">J5X90_13210</name>
</gene>
<sequence>MPFLTINPFQLKAQTTQKNKTYSALLLGLSAVFSSSLFASDLVPYRAEYDVLRKGEVHGNAIRELSKVSNDTYSLNYESNIEWMIFSDERMENSLFTYHDKSPKPLLYTLKREGTGPDKSYKIRFDRENKQLFKDDEKYPINADWNEKRHDVLSYQIALRNDVKAGKTKMSYPIVDKNGNVRSYDFEVVGPETITLPVGNVETIKVKRLYDNDKRQAMAWLAPAYHYSVVQMFKGKDGVEQFMIQLKSFDAEKPKQ</sequence>
<protein>
    <submittedName>
        <fullName evidence="1">DUF3108 domain-containing protein</fullName>
    </submittedName>
</protein>
<name>A0ABX7V0V4_9GAMM</name>
<dbReference type="Proteomes" id="UP000665025">
    <property type="component" value="Chromosome 1"/>
</dbReference>